<dbReference type="Pfam" id="PF00759">
    <property type="entry name" value="Glyco_hydro_9"/>
    <property type="match status" value="1"/>
</dbReference>
<comment type="similarity">
    <text evidence="2 8 10">Belongs to the glycosyl hydrolase 9 (cellulase E) family.</text>
</comment>
<evidence type="ECO:0000313" key="12">
    <source>
        <dbReference type="Proteomes" id="UP000694865"/>
    </source>
</evidence>
<evidence type="ECO:0000256" key="4">
    <source>
        <dbReference type="ARBA" id="ARBA00023001"/>
    </source>
</evidence>
<evidence type="ECO:0000313" key="13">
    <source>
        <dbReference type="RefSeq" id="XP_006814163.1"/>
    </source>
</evidence>
<evidence type="ECO:0000256" key="3">
    <source>
        <dbReference type="ARBA" id="ARBA00022801"/>
    </source>
</evidence>
<feature type="active site" evidence="9">
    <location>
        <position position="557"/>
    </location>
</feature>
<dbReference type="InterPro" id="IPR012341">
    <property type="entry name" value="6hp_glycosidase-like_sf"/>
</dbReference>
<comment type="catalytic activity">
    <reaction evidence="1 10">
        <text>Endohydrolysis of (1-&gt;4)-beta-D-glucosidic linkages in cellulose, lichenin and cereal beta-D-glucans.</text>
        <dbReference type="EC" id="3.2.1.4"/>
    </reaction>
</comment>
<keyword evidence="3 8" id="KW-0378">Hydrolase</keyword>
<dbReference type="InterPro" id="IPR008928">
    <property type="entry name" value="6-hairpin_glycosidase_sf"/>
</dbReference>
<feature type="active site" evidence="8">
    <location>
        <position position="513"/>
    </location>
</feature>
<reference evidence="13" key="1">
    <citation type="submission" date="2025-08" db="UniProtKB">
        <authorList>
            <consortium name="RefSeq"/>
        </authorList>
    </citation>
    <scope>IDENTIFICATION</scope>
    <source>
        <tissue evidence="13">Testes</tissue>
    </source>
</reference>
<name>A0ABM0M2C2_SACKO</name>
<dbReference type="InterPro" id="IPR018221">
    <property type="entry name" value="Glyco_hydro_9_His_AS"/>
</dbReference>
<evidence type="ECO:0000256" key="6">
    <source>
        <dbReference type="ARBA" id="ARBA00023295"/>
    </source>
</evidence>
<evidence type="ECO:0000259" key="11">
    <source>
        <dbReference type="Pfam" id="PF00759"/>
    </source>
</evidence>
<protein>
    <recommendedName>
        <fullName evidence="10">Endoglucanase</fullName>
        <ecNumber evidence="10">3.2.1.4</ecNumber>
    </recommendedName>
</protein>
<sequence length="592" mass="65587">MSALQCLLACFMLSLIALKSPCLGTGSASCSLQIGKVWLHTYTGVIVCNDVTEDMLYGWTLTIRFGKAPLNLLLWNVVEIEDPNNDPLVKMYEDNKYNAKLLSGESLYIPFKSDYNGSLPEVQGEITLTKKITPGITTPAATVAPTGTTQKPTNYDYNDVLKKSIRFYDAQRSGLLPDNDIPWRESCFLDDTCFGHDLTGGWHDAGDFLKFSYPMAFSVTVLSWGIVDYYDAYVAAGEAEHAVKSLKWATDYLIKCHIAKYEFVYQVGNPGDDHLYWGRPEDFTGIRPCYTITASNPGSEVVGEAAAALAAAALAFDKVDSVLYKDYVILLITHAKELFEFATEYRGEYVSVDGYYSASTFGDELAWAAIWLYRATNEQVYLDNATALYTEYNLKGSSYSFAWAHKKTGVQALLCKLVDFSYCVQVDKFITNYRPGGVLTYTPKGLAYRSPWAPLRYAAGAAFIALYVADLQTNATVAAEYKAWAKSQIHYILGDTGRSYVIGFGVNFPTRPHHRASSCPLPPEACNWGTFSDPGPNSNVLEGALVGGPNATDVYFDDRENYYQSEVACDYNAAFQSAVAGEFNMTEFHSNF</sequence>
<dbReference type="SUPFAM" id="SSF48208">
    <property type="entry name" value="Six-hairpin glycosidases"/>
    <property type="match status" value="1"/>
</dbReference>
<keyword evidence="10" id="KW-0732">Signal</keyword>
<keyword evidence="6 8" id="KW-0326">Glycosidase</keyword>
<feature type="chain" id="PRO_5044957958" description="Endoglucanase" evidence="10">
    <location>
        <begin position="25"/>
        <end position="592"/>
    </location>
</feature>
<dbReference type="Gene3D" id="1.50.10.10">
    <property type="match status" value="1"/>
</dbReference>
<evidence type="ECO:0000256" key="10">
    <source>
        <dbReference type="RuleBase" id="RU361166"/>
    </source>
</evidence>
<feature type="active site" evidence="9">
    <location>
        <position position="566"/>
    </location>
</feature>
<organism evidence="12 13">
    <name type="scientific">Saccoglossus kowalevskii</name>
    <name type="common">Acorn worm</name>
    <dbReference type="NCBI Taxonomy" id="10224"/>
    <lineage>
        <taxon>Eukaryota</taxon>
        <taxon>Metazoa</taxon>
        <taxon>Hemichordata</taxon>
        <taxon>Enteropneusta</taxon>
        <taxon>Harrimaniidae</taxon>
        <taxon>Saccoglossus</taxon>
    </lineage>
</organism>
<keyword evidence="5 8" id="KW-0119">Carbohydrate metabolism</keyword>
<keyword evidence="7 8" id="KW-0624">Polysaccharide degradation</keyword>
<dbReference type="InterPro" id="IPR001701">
    <property type="entry name" value="Glyco_hydro_9"/>
</dbReference>
<gene>
    <name evidence="13" type="primary">LOC100369168</name>
</gene>
<evidence type="ECO:0000256" key="9">
    <source>
        <dbReference type="PROSITE-ProRule" id="PRU10060"/>
    </source>
</evidence>
<dbReference type="RefSeq" id="XP_006814163.1">
    <property type="nucleotide sequence ID" value="XM_006814100.1"/>
</dbReference>
<dbReference type="InterPro" id="IPR033126">
    <property type="entry name" value="Glyco_hydro_9_Asp/Glu_AS"/>
</dbReference>
<evidence type="ECO:0000256" key="1">
    <source>
        <dbReference type="ARBA" id="ARBA00000966"/>
    </source>
</evidence>
<dbReference type="PROSITE" id="PS00592">
    <property type="entry name" value="GH9_2"/>
    <property type="match status" value="1"/>
</dbReference>
<keyword evidence="12" id="KW-1185">Reference proteome</keyword>
<feature type="signal peptide" evidence="10">
    <location>
        <begin position="1"/>
        <end position="24"/>
    </location>
</feature>
<dbReference type="Proteomes" id="UP000694865">
    <property type="component" value="Unplaced"/>
</dbReference>
<dbReference type="PROSITE" id="PS00698">
    <property type="entry name" value="GH9_3"/>
    <property type="match status" value="1"/>
</dbReference>
<dbReference type="GeneID" id="100369168"/>
<dbReference type="PANTHER" id="PTHR22298">
    <property type="entry name" value="ENDO-1,4-BETA-GLUCANASE"/>
    <property type="match status" value="1"/>
</dbReference>
<feature type="domain" description="Glycoside hydrolase family 9" evidence="11">
    <location>
        <begin position="157"/>
        <end position="578"/>
    </location>
</feature>
<accession>A0ABM0M2C2</accession>
<keyword evidence="4 10" id="KW-0136">Cellulose degradation</keyword>
<evidence type="ECO:0000256" key="8">
    <source>
        <dbReference type="PROSITE-ProRule" id="PRU10059"/>
    </source>
</evidence>
<evidence type="ECO:0000256" key="2">
    <source>
        <dbReference type="ARBA" id="ARBA00007072"/>
    </source>
</evidence>
<dbReference type="EC" id="3.2.1.4" evidence="10"/>
<evidence type="ECO:0000256" key="7">
    <source>
        <dbReference type="ARBA" id="ARBA00023326"/>
    </source>
</evidence>
<evidence type="ECO:0000256" key="5">
    <source>
        <dbReference type="ARBA" id="ARBA00023277"/>
    </source>
</evidence>
<proteinExistence type="inferred from homology"/>